<dbReference type="PRINTS" id="PR00081">
    <property type="entry name" value="GDHRDH"/>
</dbReference>
<sequence>MALNSRQRWTPADIPDQRGRTAVITGANRGLGFETAKLLAEHGATVVLACRNADNAAHAAARITASVPNATVRTLRLDLGSLASIRHAADRLRADHPRLDLLINNAGGVRPRYALTEDGFESTVATNHLGPFAFTGLILDRLLTVPGSRIVTVSSIGHRRGTINLDDLHFARGYRYQHAYFQSKLANLMFTYELQRRLAAAGAPTIAVAAHPGNARTQFGREMPVWVRIGMRPELAMLTWWLMQSPQKGALAAVRASVDPDAHGGDYYGPPGRAQFTGYPTRVESAARSHDTTTQHRLWQESERLTGVTYTVGRSLSPQNRS</sequence>
<keyword evidence="3" id="KW-1185">Reference proteome</keyword>
<evidence type="ECO:0000256" key="1">
    <source>
        <dbReference type="ARBA" id="ARBA00023002"/>
    </source>
</evidence>
<dbReference type="Pfam" id="PF00106">
    <property type="entry name" value="adh_short"/>
    <property type="match status" value="1"/>
</dbReference>
<gene>
    <name evidence="2" type="ORF">GCM10023322_49030</name>
</gene>
<dbReference type="EMBL" id="BAABJQ010000016">
    <property type="protein sequence ID" value="GAA5191516.1"/>
    <property type="molecule type" value="Genomic_DNA"/>
</dbReference>
<keyword evidence="1" id="KW-0560">Oxidoreductase</keyword>
<evidence type="ECO:0000313" key="2">
    <source>
        <dbReference type="EMBL" id="GAA5191516.1"/>
    </source>
</evidence>
<organism evidence="2 3">
    <name type="scientific">Rugosimonospora acidiphila</name>
    <dbReference type="NCBI Taxonomy" id="556531"/>
    <lineage>
        <taxon>Bacteria</taxon>
        <taxon>Bacillati</taxon>
        <taxon>Actinomycetota</taxon>
        <taxon>Actinomycetes</taxon>
        <taxon>Micromonosporales</taxon>
        <taxon>Micromonosporaceae</taxon>
        <taxon>Rugosimonospora</taxon>
    </lineage>
</organism>
<comment type="caution">
    <text evidence="2">The sequence shown here is derived from an EMBL/GenBank/DDBJ whole genome shotgun (WGS) entry which is preliminary data.</text>
</comment>
<dbReference type="PANTHER" id="PTHR43157">
    <property type="entry name" value="PHOSPHATIDYLINOSITOL-GLYCAN BIOSYNTHESIS CLASS F PROTEIN-RELATED"/>
    <property type="match status" value="1"/>
</dbReference>
<dbReference type="InterPro" id="IPR036291">
    <property type="entry name" value="NAD(P)-bd_dom_sf"/>
</dbReference>
<evidence type="ECO:0000313" key="3">
    <source>
        <dbReference type="Proteomes" id="UP001501570"/>
    </source>
</evidence>
<dbReference type="CDD" id="cd05327">
    <property type="entry name" value="retinol-DH_like_SDR_c_like"/>
    <property type="match status" value="1"/>
</dbReference>
<dbReference type="Gene3D" id="3.40.50.720">
    <property type="entry name" value="NAD(P)-binding Rossmann-like Domain"/>
    <property type="match status" value="1"/>
</dbReference>
<dbReference type="PANTHER" id="PTHR43157:SF31">
    <property type="entry name" value="PHOSPHATIDYLINOSITOL-GLYCAN BIOSYNTHESIS CLASS F PROTEIN"/>
    <property type="match status" value="1"/>
</dbReference>
<dbReference type="NCBIfam" id="NF004846">
    <property type="entry name" value="PRK06197.1"/>
    <property type="match status" value="1"/>
</dbReference>
<reference evidence="3" key="1">
    <citation type="journal article" date="2019" name="Int. J. Syst. Evol. Microbiol.">
        <title>The Global Catalogue of Microorganisms (GCM) 10K type strain sequencing project: providing services to taxonomists for standard genome sequencing and annotation.</title>
        <authorList>
            <consortium name="The Broad Institute Genomics Platform"/>
            <consortium name="The Broad Institute Genome Sequencing Center for Infectious Disease"/>
            <person name="Wu L."/>
            <person name="Ma J."/>
        </authorList>
    </citation>
    <scope>NUCLEOTIDE SEQUENCE [LARGE SCALE GENOMIC DNA]</scope>
    <source>
        <strain evidence="3">JCM 18304</strain>
    </source>
</reference>
<dbReference type="InterPro" id="IPR002347">
    <property type="entry name" value="SDR_fam"/>
</dbReference>
<accession>A0ABP9S645</accession>
<dbReference type="RefSeq" id="WP_345633227.1">
    <property type="nucleotide sequence ID" value="NZ_BAABJQ010000016.1"/>
</dbReference>
<proteinExistence type="predicted"/>
<name>A0ABP9S645_9ACTN</name>
<dbReference type="Proteomes" id="UP001501570">
    <property type="component" value="Unassembled WGS sequence"/>
</dbReference>
<dbReference type="SUPFAM" id="SSF51735">
    <property type="entry name" value="NAD(P)-binding Rossmann-fold domains"/>
    <property type="match status" value="1"/>
</dbReference>
<protein>
    <submittedName>
        <fullName evidence="2">SDR family NAD(P)-dependent oxidoreductase</fullName>
    </submittedName>
</protein>